<comment type="caution">
    <text evidence="1">The sequence shown here is derived from an EMBL/GenBank/DDBJ whole genome shotgun (WGS) entry which is preliminary data.</text>
</comment>
<dbReference type="Proteomes" id="UP000632828">
    <property type="component" value="Unassembled WGS sequence"/>
</dbReference>
<dbReference type="EMBL" id="JACWUN010000007">
    <property type="protein sequence ID" value="MBD1400520.1"/>
    <property type="molecule type" value="Genomic_DNA"/>
</dbReference>
<evidence type="ECO:0000313" key="2">
    <source>
        <dbReference type="Proteomes" id="UP000632828"/>
    </source>
</evidence>
<organism evidence="1 2">
    <name type="scientific">Pelovirga terrestris</name>
    <dbReference type="NCBI Taxonomy" id="2771352"/>
    <lineage>
        <taxon>Bacteria</taxon>
        <taxon>Pseudomonadati</taxon>
        <taxon>Thermodesulfobacteriota</taxon>
        <taxon>Desulfuromonadia</taxon>
        <taxon>Geobacterales</taxon>
        <taxon>Geobacteraceae</taxon>
        <taxon>Pelovirga</taxon>
    </lineage>
</organism>
<dbReference type="Pfam" id="PF05573">
    <property type="entry name" value="NosL"/>
    <property type="match status" value="1"/>
</dbReference>
<accession>A0A8J6QUN8</accession>
<dbReference type="PANTHER" id="PTHR41247:SF1">
    <property type="entry name" value="HTH-TYPE TRANSCRIPTIONAL REPRESSOR YCNK"/>
    <property type="match status" value="1"/>
</dbReference>
<gene>
    <name evidence="1" type="ORF">ICT70_07535</name>
</gene>
<dbReference type="PANTHER" id="PTHR41247">
    <property type="entry name" value="HTH-TYPE TRANSCRIPTIONAL REPRESSOR YCNK"/>
    <property type="match status" value="1"/>
</dbReference>
<dbReference type="InterPro" id="IPR008719">
    <property type="entry name" value="N2O_reductase_NosL"/>
</dbReference>
<dbReference type="Gene3D" id="3.30.70.2050">
    <property type="match status" value="1"/>
</dbReference>
<reference evidence="1" key="1">
    <citation type="submission" date="2020-09" db="EMBL/GenBank/DDBJ databases">
        <title>Pelobacter alkaliphilus sp. nov., a novel anaerobic arsenate-reducing bacterium from terrestrial mud volcano.</title>
        <authorList>
            <person name="Khomyakova M.A."/>
            <person name="Merkel A.Y."/>
            <person name="Slobodkin A.I."/>
        </authorList>
    </citation>
    <scope>NUCLEOTIDE SEQUENCE</scope>
    <source>
        <strain evidence="1">M08fum</strain>
    </source>
</reference>
<protein>
    <submittedName>
        <fullName evidence="1">Nitrous oxide reductase accessory protein NosL</fullName>
    </submittedName>
</protein>
<proteinExistence type="predicted"/>
<dbReference type="SUPFAM" id="SSF160387">
    <property type="entry name" value="NosL/MerB-like"/>
    <property type="match status" value="1"/>
</dbReference>
<dbReference type="AlphaFoldDB" id="A0A8J6QUN8"/>
<keyword evidence="2" id="KW-1185">Reference proteome</keyword>
<sequence>MLFFSLLFVATLVIGSQSDIVNHSSCPHCGMDRDKFSFSRMLLVYDDGSEIGTCSIRCAAVDMVNNLDKAPVTMMVGDYKTDELIDAESAFWVIGGKRPGVMSRRAKWAFAQRADAAAFIAENNGELATFEQALQATYSDLYEDTRMIRERRKARRARMATEQPTLNQ</sequence>
<name>A0A8J6QUN8_9BACT</name>
<evidence type="ECO:0000313" key="1">
    <source>
        <dbReference type="EMBL" id="MBD1400520.1"/>
    </source>
</evidence>